<accession>A0ABY1VP99</accession>
<keyword evidence="1" id="KW-1133">Transmembrane helix</keyword>
<dbReference type="RefSeq" id="WP_111836461.1">
    <property type="nucleotide sequence ID" value="NZ_UAPQ01000007.1"/>
</dbReference>
<dbReference type="EMBL" id="UAPQ01000007">
    <property type="protein sequence ID" value="SPT53496.1"/>
    <property type="molecule type" value="Genomic_DNA"/>
</dbReference>
<evidence type="ECO:0000313" key="3">
    <source>
        <dbReference type="Proteomes" id="UP000250006"/>
    </source>
</evidence>
<feature type="transmembrane region" description="Helical" evidence="1">
    <location>
        <begin position="62"/>
        <end position="82"/>
    </location>
</feature>
<feature type="transmembrane region" description="Helical" evidence="1">
    <location>
        <begin position="36"/>
        <end position="56"/>
    </location>
</feature>
<protein>
    <submittedName>
        <fullName evidence="2">Uncharacterized protein</fullName>
    </submittedName>
</protein>
<keyword evidence="3" id="KW-1185">Reference proteome</keyword>
<keyword evidence="1" id="KW-0472">Membrane</keyword>
<proteinExistence type="predicted"/>
<gene>
    <name evidence="2" type="ORF">NCTC11535_01160</name>
</gene>
<name>A0ABY1VP99_9ACTO</name>
<comment type="caution">
    <text evidence="2">The sequence shown here is derived from an EMBL/GenBank/DDBJ whole genome shotgun (WGS) entry which is preliminary data.</text>
</comment>
<reference evidence="2 3" key="1">
    <citation type="submission" date="2018-06" db="EMBL/GenBank/DDBJ databases">
        <authorList>
            <consortium name="Pathogen Informatics"/>
            <person name="Doyle S."/>
        </authorList>
    </citation>
    <scope>NUCLEOTIDE SEQUENCE [LARGE SCALE GENOMIC DNA]</scope>
    <source>
        <strain evidence="2 3">NCTC11535</strain>
    </source>
</reference>
<sequence length="168" mass="18182">MTMKMDVWPIVTDHLDTLVDQRGDGGAPRRSINDLLLQYMIPVLVGVAVALSSFTLKAPGTLLGGAAILTAFSFGLAIFAFQTRTVDKTSTKGSRRLRLLDEFFANVLYSVIVGIAWTILLVLASSLTIGGLLARAGTGLITTVGLHYLLVLLMCVKRLRAVYRDATR</sequence>
<feature type="transmembrane region" description="Helical" evidence="1">
    <location>
        <begin position="103"/>
        <end position="124"/>
    </location>
</feature>
<keyword evidence="1" id="KW-0812">Transmembrane</keyword>
<dbReference type="Proteomes" id="UP000250006">
    <property type="component" value="Unassembled WGS sequence"/>
</dbReference>
<evidence type="ECO:0000256" key="1">
    <source>
        <dbReference type="SAM" id="Phobius"/>
    </source>
</evidence>
<feature type="transmembrane region" description="Helical" evidence="1">
    <location>
        <begin position="136"/>
        <end position="156"/>
    </location>
</feature>
<evidence type="ECO:0000313" key="2">
    <source>
        <dbReference type="EMBL" id="SPT53496.1"/>
    </source>
</evidence>
<organism evidence="2 3">
    <name type="scientific">Actinomyces bovis</name>
    <dbReference type="NCBI Taxonomy" id="1658"/>
    <lineage>
        <taxon>Bacteria</taxon>
        <taxon>Bacillati</taxon>
        <taxon>Actinomycetota</taxon>
        <taxon>Actinomycetes</taxon>
        <taxon>Actinomycetales</taxon>
        <taxon>Actinomycetaceae</taxon>
        <taxon>Actinomyces</taxon>
    </lineage>
</organism>